<name>A0A1T4WTQ0_9BACT</name>
<dbReference type="STRING" id="48467.SAMN02745166_00676"/>
<dbReference type="SUPFAM" id="SSF49879">
    <property type="entry name" value="SMAD/FHA domain"/>
    <property type="match status" value="1"/>
</dbReference>
<dbReference type="PROSITE" id="PS50125">
    <property type="entry name" value="GUANYLATE_CYCLASE_2"/>
    <property type="match status" value="1"/>
</dbReference>
<dbReference type="InterPro" id="IPR001054">
    <property type="entry name" value="A/G_cyclase"/>
</dbReference>
<dbReference type="Gene3D" id="2.60.200.20">
    <property type="match status" value="1"/>
</dbReference>
<dbReference type="Pfam" id="PF00498">
    <property type="entry name" value="FHA"/>
    <property type="match status" value="1"/>
</dbReference>
<evidence type="ECO:0000259" key="2">
    <source>
        <dbReference type="PROSITE" id="PS50125"/>
    </source>
</evidence>
<dbReference type="OrthoDB" id="9816434at2"/>
<accession>A0A1T4WTQ0</accession>
<dbReference type="SMART" id="SM00240">
    <property type="entry name" value="FHA"/>
    <property type="match status" value="1"/>
</dbReference>
<protein>
    <submittedName>
        <fullName evidence="3">Adenylate cyclase, class 3</fullName>
    </submittedName>
</protein>
<dbReference type="Proteomes" id="UP000190774">
    <property type="component" value="Unassembled WGS sequence"/>
</dbReference>
<dbReference type="SUPFAM" id="SSF55073">
    <property type="entry name" value="Nucleotide cyclase"/>
    <property type="match status" value="1"/>
</dbReference>
<dbReference type="PANTHER" id="PTHR43081">
    <property type="entry name" value="ADENYLATE CYCLASE, TERMINAL-DIFFERENTIATION SPECIFIC-RELATED"/>
    <property type="match status" value="1"/>
</dbReference>
<dbReference type="PANTHER" id="PTHR43081:SF1">
    <property type="entry name" value="ADENYLATE CYCLASE, TERMINAL-DIFFERENTIATION SPECIFIC"/>
    <property type="match status" value="1"/>
</dbReference>
<evidence type="ECO:0000259" key="1">
    <source>
        <dbReference type="PROSITE" id="PS50006"/>
    </source>
</evidence>
<sequence>MLDFPSSSCFKSIRITIMPAFLRAHDKGVEYSLEDFTLLGRSPDATIRLTDAGVSRQHATIRRDGSLYWVSDLGSANGSFVNDVAVTTARALRHGDRIQLGTCVFIFETDEGEASMNTGSGTQMLHTIALPMRTVKATLLVGDLRNFTSISAQLSAEQVAAMLREWYADCERILKPRGAIIDKFIGDGVFAYWVGDSLDIRSQATEAARLLSSPEASESPVRKMMRDEMNMEVYCHIGLNIGDVALGAMGRGVNTAVGEAVNVTFRIESLTRKLQVPVLAGASFLEGWPEGLQDYKNVGIHPVKGQPEPVEVYALVESNPVLS</sequence>
<gene>
    <name evidence="3" type="ORF">SAMN02745166_00676</name>
</gene>
<keyword evidence="4" id="KW-1185">Reference proteome</keyword>
<dbReference type="AlphaFoldDB" id="A0A1T4WTQ0"/>
<dbReference type="InterPro" id="IPR000253">
    <property type="entry name" value="FHA_dom"/>
</dbReference>
<dbReference type="Pfam" id="PF00211">
    <property type="entry name" value="Guanylate_cyc"/>
    <property type="match status" value="1"/>
</dbReference>
<feature type="domain" description="Guanylate cyclase" evidence="2">
    <location>
        <begin position="138"/>
        <end position="268"/>
    </location>
</feature>
<dbReference type="GO" id="GO:0009190">
    <property type="term" value="P:cyclic nucleotide biosynthetic process"/>
    <property type="evidence" value="ECO:0007669"/>
    <property type="project" value="InterPro"/>
</dbReference>
<evidence type="ECO:0000313" key="3">
    <source>
        <dbReference type="EMBL" id="SKA80750.1"/>
    </source>
</evidence>
<dbReference type="PROSITE" id="PS50006">
    <property type="entry name" value="FHA_DOMAIN"/>
    <property type="match status" value="1"/>
</dbReference>
<reference evidence="4" key="1">
    <citation type="submission" date="2017-02" db="EMBL/GenBank/DDBJ databases">
        <authorList>
            <person name="Varghese N."/>
            <person name="Submissions S."/>
        </authorList>
    </citation>
    <scope>NUCLEOTIDE SEQUENCE [LARGE SCALE GENOMIC DNA]</scope>
    <source>
        <strain evidence="4">ATCC 700200</strain>
    </source>
</reference>
<dbReference type="InterPro" id="IPR029787">
    <property type="entry name" value="Nucleotide_cyclase"/>
</dbReference>
<dbReference type="InterPro" id="IPR050697">
    <property type="entry name" value="Adenylyl/Guanylyl_Cyclase_3/4"/>
</dbReference>
<dbReference type="CDD" id="cd00060">
    <property type="entry name" value="FHA"/>
    <property type="match status" value="1"/>
</dbReference>
<dbReference type="EMBL" id="FUYE01000002">
    <property type="protein sequence ID" value="SKA80750.1"/>
    <property type="molecule type" value="Genomic_DNA"/>
</dbReference>
<dbReference type="Gene3D" id="3.30.70.1230">
    <property type="entry name" value="Nucleotide cyclase"/>
    <property type="match status" value="1"/>
</dbReference>
<evidence type="ECO:0000313" key="4">
    <source>
        <dbReference type="Proteomes" id="UP000190774"/>
    </source>
</evidence>
<organism evidence="3 4">
    <name type="scientific">Prosthecobacter debontii</name>
    <dbReference type="NCBI Taxonomy" id="48467"/>
    <lineage>
        <taxon>Bacteria</taxon>
        <taxon>Pseudomonadati</taxon>
        <taxon>Verrucomicrobiota</taxon>
        <taxon>Verrucomicrobiia</taxon>
        <taxon>Verrucomicrobiales</taxon>
        <taxon>Verrucomicrobiaceae</taxon>
        <taxon>Prosthecobacter</taxon>
    </lineage>
</organism>
<dbReference type="SMART" id="SM00044">
    <property type="entry name" value="CYCc"/>
    <property type="match status" value="1"/>
</dbReference>
<dbReference type="CDD" id="cd07302">
    <property type="entry name" value="CHD"/>
    <property type="match status" value="1"/>
</dbReference>
<feature type="domain" description="FHA" evidence="1">
    <location>
        <begin position="37"/>
        <end position="86"/>
    </location>
</feature>
<proteinExistence type="predicted"/>
<dbReference type="GO" id="GO:0004016">
    <property type="term" value="F:adenylate cyclase activity"/>
    <property type="evidence" value="ECO:0007669"/>
    <property type="project" value="UniProtKB-ARBA"/>
</dbReference>
<dbReference type="InterPro" id="IPR008984">
    <property type="entry name" value="SMAD_FHA_dom_sf"/>
</dbReference>
<dbReference type="GO" id="GO:0035556">
    <property type="term" value="P:intracellular signal transduction"/>
    <property type="evidence" value="ECO:0007669"/>
    <property type="project" value="InterPro"/>
</dbReference>